<dbReference type="Proteomes" id="UP000272474">
    <property type="component" value="Unassembled WGS sequence"/>
</dbReference>
<accession>A0A3A9ZFF4</accession>
<protein>
    <submittedName>
        <fullName evidence="2">Uncharacterized protein</fullName>
    </submittedName>
</protein>
<gene>
    <name evidence="2" type="ORF">D7294_01395</name>
</gene>
<dbReference type="RefSeq" id="WP_120674528.1">
    <property type="nucleotide sequence ID" value="NZ_RBAL01000001.1"/>
</dbReference>
<feature type="compositionally biased region" description="Low complexity" evidence="1">
    <location>
        <begin position="284"/>
        <end position="323"/>
    </location>
</feature>
<feature type="compositionally biased region" description="Gly residues" evidence="1">
    <location>
        <begin position="271"/>
        <end position="283"/>
    </location>
</feature>
<feature type="compositionally biased region" description="Gly residues" evidence="1">
    <location>
        <begin position="239"/>
        <end position="262"/>
    </location>
</feature>
<dbReference type="OrthoDB" id="4334759at2"/>
<dbReference type="AlphaFoldDB" id="A0A3A9ZFF4"/>
<evidence type="ECO:0000313" key="3">
    <source>
        <dbReference type="Proteomes" id="UP000272474"/>
    </source>
</evidence>
<dbReference type="EMBL" id="RBAL01000001">
    <property type="protein sequence ID" value="RKN46895.1"/>
    <property type="molecule type" value="Genomic_DNA"/>
</dbReference>
<organism evidence="2 3">
    <name type="scientific">Streptomyces hoynatensis</name>
    <dbReference type="NCBI Taxonomy" id="1141874"/>
    <lineage>
        <taxon>Bacteria</taxon>
        <taxon>Bacillati</taxon>
        <taxon>Actinomycetota</taxon>
        <taxon>Actinomycetes</taxon>
        <taxon>Kitasatosporales</taxon>
        <taxon>Streptomycetaceae</taxon>
        <taxon>Streptomyces</taxon>
    </lineage>
</organism>
<feature type="region of interest" description="Disordered" evidence="1">
    <location>
        <begin position="47"/>
        <end position="68"/>
    </location>
</feature>
<feature type="region of interest" description="Disordered" evidence="1">
    <location>
        <begin position="226"/>
        <end position="323"/>
    </location>
</feature>
<name>A0A3A9ZFF4_9ACTN</name>
<proteinExistence type="predicted"/>
<evidence type="ECO:0000256" key="1">
    <source>
        <dbReference type="SAM" id="MobiDB-lite"/>
    </source>
</evidence>
<comment type="caution">
    <text evidence="2">The sequence shown here is derived from an EMBL/GenBank/DDBJ whole genome shotgun (WGS) entry which is preliminary data.</text>
</comment>
<keyword evidence="3" id="KW-1185">Reference proteome</keyword>
<feature type="compositionally biased region" description="Acidic residues" evidence="1">
    <location>
        <begin position="226"/>
        <end position="238"/>
    </location>
</feature>
<evidence type="ECO:0000313" key="2">
    <source>
        <dbReference type="EMBL" id="RKN46895.1"/>
    </source>
</evidence>
<sequence>MEKEGRVGVWLLVAALAAFAGVIAPNVFERAGEAMIPAALPAGDAATSADSLPSGASPTPDPPPDATGQAFEAVSAGDCLAVYDTGTGAWSAHRPRRVDCGEADAYVKVSAVEMQAADCPQGAGQSFWGYARGVHTVALCLTRRFEVGSCLLADETRGSDGEDEPEMQAGLLTVADCEAGEVPEGYNRVLRITGVYDAPEEMSGPLCARGPQDTTSYWYWFVENAEDTEDVENTDDEGSGGTDGSEGTDGGSGDAQGPGSTAGAGPTEGPEGPGDPEGAGTAGTPGAAADGGATEPTDSAETTGTTGSTGSTGATGAAETTGTAETLLCTTVAREVTS</sequence>
<reference evidence="2 3" key="1">
    <citation type="journal article" date="2014" name="Int. J. Syst. Evol. Microbiol.">
        <title>Streptomyces hoynatensis sp. nov., isolated from deep marine sediment.</title>
        <authorList>
            <person name="Veyisoglu A."/>
            <person name="Sahin N."/>
        </authorList>
    </citation>
    <scope>NUCLEOTIDE SEQUENCE [LARGE SCALE GENOMIC DNA]</scope>
    <source>
        <strain evidence="2 3">KCTC 29097</strain>
    </source>
</reference>